<name>A0A1Y1RU70_9SPIO</name>
<protein>
    <submittedName>
        <fullName evidence="1">Uncharacterized protein</fullName>
    </submittedName>
</protein>
<dbReference type="Proteomes" id="UP000192343">
    <property type="component" value="Unassembled WGS sequence"/>
</dbReference>
<gene>
    <name evidence="1" type="ORF">B4O97_18655</name>
</gene>
<evidence type="ECO:0000313" key="2">
    <source>
        <dbReference type="Proteomes" id="UP000192343"/>
    </source>
</evidence>
<keyword evidence="2" id="KW-1185">Reference proteome</keyword>
<proteinExistence type="predicted"/>
<accession>A0A1Y1RU70</accession>
<organism evidence="1 2">
    <name type="scientific">Marispirochaeta aestuarii</name>
    <dbReference type="NCBI Taxonomy" id="1963862"/>
    <lineage>
        <taxon>Bacteria</taxon>
        <taxon>Pseudomonadati</taxon>
        <taxon>Spirochaetota</taxon>
        <taxon>Spirochaetia</taxon>
        <taxon>Spirochaetales</taxon>
        <taxon>Spirochaetaceae</taxon>
        <taxon>Marispirochaeta</taxon>
    </lineage>
</organism>
<comment type="caution">
    <text evidence="1">The sequence shown here is derived from an EMBL/GenBank/DDBJ whole genome shotgun (WGS) entry which is preliminary data.</text>
</comment>
<evidence type="ECO:0000313" key="1">
    <source>
        <dbReference type="EMBL" id="ORC29904.1"/>
    </source>
</evidence>
<dbReference type="EMBL" id="MWQY01000037">
    <property type="protein sequence ID" value="ORC29904.1"/>
    <property type="molecule type" value="Genomic_DNA"/>
</dbReference>
<dbReference type="AlphaFoldDB" id="A0A1Y1RU70"/>
<dbReference type="RefSeq" id="WP_083053036.1">
    <property type="nucleotide sequence ID" value="NZ_MWQY01000037.1"/>
</dbReference>
<reference evidence="1 2" key="1">
    <citation type="submission" date="2017-03" db="EMBL/GenBank/DDBJ databases">
        <title>Draft Genome sequence of Marispirochaeta sp. strain JC444.</title>
        <authorList>
            <person name="Shivani Y."/>
            <person name="Subhash Y."/>
            <person name="Sasikala C."/>
            <person name="Ramana C."/>
        </authorList>
    </citation>
    <scope>NUCLEOTIDE SEQUENCE [LARGE SCALE GENOMIC DNA]</scope>
    <source>
        <strain evidence="1 2">JC444</strain>
    </source>
</reference>
<sequence length="62" mass="7235">MGGKGENLLIPRRIVLAVYQVLQIQFYFFEADPVVIEALRQSRFKSSFLCFLARERALRQDS</sequence>